<dbReference type="AlphaFoldDB" id="A0A9Q0F662"/>
<dbReference type="EMBL" id="JAKUCV010006895">
    <property type="protein sequence ID" value="KAJ4825477.1"/>
    <property type="molecule type" value="Genomic_DNA"/>
</dbReference>
<accession>A0A9Q0F662</accession>
<protein>
    <submittedName>
        <fullName evidence="1">Uncharacterized protein</fullName>
    </submittedName>
</protein>
<sequence>MMPLLPVAGGGRAWTRRVATVVASRARDCVRLSPPWVMSSLSTGEGRAEEEWSWAASVVAVFRSVRQALLSAAASCFAGAVGVGTGYGRVGGVLLALFLVARSRVSGNS</sequence>
<dbReference type="Proteomes" id="UP001141552">
    <property type="component" value="Unassembled WGS sequence"/>
</dbReference>
<evidence type="ECO:0000313" key="1">
    <source>
        <dbReference type="EMBL" id="KAJ4825477.1"/>
    </source>
</evidence>
<comment type="caution">
    <text evidence="1">The sequence shown here is derived from an EMBL/GenBank/DDBJ whole genome shotgun (WGS) entry which is preliminary data.</text>
</comment>
<organism evidence="1 2">
    <name type="scientific">Turnera subulata</name>
    <dbReference type="NCBI Taxonomy" id="218843"/>
    <lineage>
        <taxon>Eukaryota</taxon>
        <taxon>Viridiplantae</taxon>
        <taxon>Streptophyta</taxon>
        <taxon>Embryophyta</taxon>
        <taxon>Tracheophyta</taxon>
        <taxon>Spermatophyta</taxon>
        <taxon>Magnoliopsida</taxon>
        <taxon>eudicotyledons</taxon>
        <taxon>Gunneridae</taxon>
        <taxon>Pentapetalae</taxon>
        <taxon>rosids</taxon>
        <taxon>fabids</taxon>
        <taxon>Malpighiales</taxon>
        <taxon>Passifloraceae</taxon>
        <taxon>Turnera</taxon>
    </lineage>
</organism>
<reference evidence="1" key="1">
    <citation type="submission" date="2022-02" db="EMBL/GenBank/DDBJ databases">
        <authorList>
            <person name="Henning P.M."/>
            <person name="McCubbin A.G."/>
            <person name="Shore J.S."/>
        </authorList>
    </citation>
    <scope>NUCLEOTIDE SEQUENCE</scope>
    <source>
        <strain evidence="1">F60SS</strain>
        <tissue evidence="1">Leaves</tissue>
    </source>
</reference>
<proteinExistence type="predicted"/>
<evidence type="ECO:0000313" key="2">
    <source>
        <dbReference type="Proteomes" id="UP001141552"/>
    </source>
</evidence>
<name>A0A9Q0F662_9ROSI</name>
<gene>
    <name evidence="1" type="ORF">Tsubulata_038006</name>
</gene>
<reference evidence="1" key="2">
    <citation type="journal article" date="2023" name="Plants (Basel)">
        <title>Annotation of the Turnera subulata (Passifloraceae) Draft Genome Reveals the S-Locus Evolved after the Divergence of Turneroideae from Passifloroideae in a Stepwise Manner.</title>
        <authorList>
            <person name="Henning P.M."/>
            <person name="Roalson E.H."/>
            <person name="Mir W."/>
            <person name="McCubbin A.G."/>
            <person name="Shore J.S."/>
        </authorList>
    </citation>
    <scope>NUCLEOTIDE SEQUENCE</scope>
    <source>
        <strain evidence="1">F60SS</strain>
    </source>
</reference>
<keyword evidence="2" id="KW-1185">Reference proteome</keyword>